<evidence type="ECO:0000256" key="1">
    <source>
        <dbReference type="SAM" id="SignalP"/>
    </source>
</evidence>
<accession>Q6G1T4</accession>
<accession>Q4L2U7</accession>
<dbReference type="PaxDb" id="283166-BH15670"/>
<dbReference type="EnsemblBacteria" id="CAF28330">
    <property type="protein sequence ID" value="CAF28330"/>
    <property type="gene ID" value="BH15670"/>
</dbReference>
<feature type="signal peptide" evidence="1">
    <location>
        <begin position="1"/>
        <end position="22"/>
    </location>
</feature>
<keyword evidence="1" id="KW-0732">Signal</keyword>
<protein>
    <submittedName>
        <fullName evidence="2">TrwJ-like protein</fullName>
    </submittedName>
    <submittedName>
        <fullName evidence="3">TrwJ1 protein</fullName>
    </submittedName>
</protein>
<dbReference type="InterPro" id="IPR014158">
    <property type="entry name" value="T4SS_VirB5"/>
</dbReference>
<organism evidence="2">
    <name type="scientific">Bartonella henselae (strain ATCC 49882 / DSM 28221 / CCUG 30454 / Houston 1)</name>
    <name type="common">Rochalimaea henselae</name>
    <dbReference type="NCBI Taxonomy" id="283166"/>
    <lineage>
        <taxon>Bacteria</taxon>
        <taxon>Pseudomonadati</taxon>
        <taxon>Pseudomonadota</taxon>
        <taxon>Alphaproteobacteria</taxon>
        <taxon>Hyphomicrobiales</taxon>
        <taxon>Bartonellaceae</taxon>
        <taxon>Bartonella</taxon>
    </lineage>
</organism>
<dbReference type="AlphaFoldDB" id="Q6G1T4"/>
<keyword evidence="4" id="KW-1185">Reference proteome</keyword>
<evidence type="ECO:0000313" key="3">
    <source>
        <dbReference type="EMBL" id="CAF28330.1"/>
    </source>
</evidence>
<dbReference type="InterPro" id="IPR023220">
    <property type="entry name" value="T4SS_VirB5-domain"/>
</dbReference>
<dbReference type="Proteomes" id="UP000000421">
    <property type="component" value="Chromosome"/>
</dbReference>
<name>Q6G1T4_BARHE</name>
<dbReference type="Pfam" id="PF07996">
    <property type="entry name" value="T4SS"/>
    <property type="match status" value="1"/>
</dbReference>
<dbReference type="EMBL" id="AY122053">
    <property type="protein sequence ID" value="AAM82203.1"/>
    <property type="molecule type" value="Genomic_DNA"/>
</dbReference>
<dbReference type="OrthoDB" id="7926589at2"/>
<dbReference type="KEGG" id="bhe:BH15670"/>
<dbReference type="SUPFAM" id="SSF101082">
    <property type="entry name" value="Typo IV secretion system protein TraC"/>
    <property type="match status" value="1"/>
</dbReference>
<dbReference type="GeneID" id="92986187"/>
<gene>
    <name evidence="2" type="primary">trwJa</name>
    <name evidence="3" type="synonym">trwJ1</name>
    <name evidence="3" type="ordered locus">BH15670</name>
</gene>
<dbReference type="RefSeq" id="WP_011181333.1">
    <property type="nucleotide sequence ID" value="NC_005956.1"/>
</dbReference>
<evidence type="ECO:0000313" key="2">
    <source>
        <dbReference type="EMBL" id="AAM82203.1"/>
    </source>
</evidence>
<sequence length="262" mass="29884">MKKMIFTITISAILATQSPALAVPFGSSWISGNSFGITRLGDTWDYRDFTTLGGFNLPKLRHAEKMEEELQKLFIEHEKKQKQKDLKITNDILEKIYKSITGKRDLGIAALDSTSFFLKNPEYIYDPDKNSGMSSSVKSILQKEQISDIREARKSIEGREQYATVVDKAVSFQTFQEAENRFKQIAKMLADVEKTKDLKDIAELQAHIKSKLAMIQNESAKLQMVAHLRNAEQGLINQQKHKRNMKILDSKNTAMPTIRSIR</sequence>
<evidence type="ECO:0000313" key="4">
    <source>
        <dbReference type="Proteomes" id="UP000000421"/>
    </source>
</evidence>
<feature type="chain" id="PRO_5014310446" evidence="1">
    <location>
        <begin position="23"/>
        <end position="262"/>
    </location>
</feature>
<reference evidence="3 4" key="2">
    <citation type="journal article" date="2004" name="Proc. Natl. Acad. Sci. U.S.A.">
        <title>The louse-borne human pathogen Bartonella quintana is a genomic derivative of the zoonotic agent Bartonella henselae.</title>
        <authorList>
            <person name="Alsmark U.C.M."/>
            <person name="Frank A.C."/>
            <person name="Karlberg E.O."/>
            <person name="Legault B.-A."/>
            <person name="Ardell D.H."/>
            <person name="Canbaeck B."/>
            <person name="Eriksson A.-S."/>
            <person name="Naeslund A.K."/>
            <person name="Handley S.A."/>
            <person name="Huvet M."/>
            <person name="La Scola B."/>
            <person name="Holmberg M."/>
            <person name="Andersson S.G.E."/>
        </authorList>
    </citation>
    <scope>NUCLEOTIDE SEQUENCE [LARGE SCALE GENOMIC DNA]</scope>
    <source>
        <strain evidence="4">ATCC 49882 / DSM 28221 / CCUG 30454 / Houston 1</strain>
        <strain evidence="3">Houston-1</strain>
    </source>
</reference>
<proteinExistence type="predicted"/>
<reference evidence="2" key="1">
    <citation type="submission" date="2002-06" db="EMBL/GenBank/DDBJ databases">
        <title>Evolution of Type IV Secretion Systems in Bartonella: Horizontal Transmission and Gene Conversion.</title>
        <authorList>
            <person name="Alsmark U.C.M."/>
            <person name="Frank A.C."/>
            <person name="Thollesson M."/>
            <person name="Andersson S.G.E."/>
        </authorList>
    </citation>
    <scope>NUCLEOTIDE SEQUENCE</scope>
    <source>
        <strain evidence="2">Houston-1</strain>
    </source>
</reference>
<dbReference type="CDD" id="cd14262">
    <property type="entry name" value="VirB5_like"/>
    <property type="match status" value="1"/>
</dbReference>
<dbReference type="eggNOG" id="COG5314">
    <property type="taxonomic scope" value="Bacteria"/>
</dbReference>
<dbReference type="Gene3D" id="1.20.58.430">
    <property type="entry name" value="Type IV secretion system, VirB5-domain"/>
    <property type="match status" value="1"/>
</dbReference>
<accession>A0A0G2Q8N5</accession>
<dbReference type="EMBL" id="BX897699">
    <property type="protein sequence ID" value="CAF28330.1"/>
    <property type="molecule type" value="Genomic_DNA"/>
</dbReference>